<dbReference type="Gene3D" id="3.40.50.10890">
    <property type="match status" value="1"/>
</dbReference>
<dbReference type="Proteomes" id="UP000235914">
    <property type="component" value="Unassembled WGS sequence"/>
</dbReference>
<dbReference type="SMART" id="SM00849">
    <property type="entry name" value="Lactamase_B"/>
    <property type="match status" value="1"/>
</dbReference>
<comment type="caution">
    <text evidence="4">The sequence shown here is derived from an EMBL/GenBank/DDBJ whole genome shotgun (WGS) entry which is preliminary data.</text>
</comment>
<dbReference type="EMBL" id="PJKN01000005">
    <property type="protein sequence ID" value="PNC54659.1"/>
    <property type="molecule type" value="Genomic_DNA"/>
</dbReference>
<dbReference type="GO" id="GO:0004521">
    <property type="term" value="F:RNA endonuclease activity"/>
    <property type="evidence" value="ECO:0007669"/>
    <property type="project" value="TreeGrafter"/>
</dbReference>
<dbReference type="PANTHER" id="PTHR11203:SF37">
    <property type="entry name" value="INTEGRATOR COMPLEX SUBUNIT 11"/>
    <property type="match status" value="1"/>
</dbReference>
<accession>A0AAP8NK06</accession>
<gene>
    <name evidence="4" type="ORF">CXU09_08935</name>
</gene>
<protein>
    <submittedName>
        <fullName evidence="4">MBL fold metallo-hydrolase</fullName>
    </submittedName>
</protein>
<sequence>MISFTNISGAEEIGANCYLLEMDGTRIVLDSGMHPKKEGKAAIPDFDSLEPNSVEAVFLSHSHLDHLGTLPVLQEKQPAAEVFMTPAAAALSEVMLHNSVNVMSAKRLDLGIVEYPFFTHNDLDRLSDAWHAKSCNEVFRVGFRQNVLATFYDAGHILGSAGVMLEGESGHTVFYTGDVQFEDQSMIPGADFPESGVDTLVMECTRGGFQRSAHYSRPEEMVRFGKAIAETLERGGAVLIPVFAIGKSQEMLFNIHRFKQQGVIPANTPVYFGGLSAKVSLLYDRFAGLTRRHDHEFKLKDEIQTVPLPRKGKAPLVCSPGNIYVVSSGMMTENTLSNVMAEQVLPQEKNAILFVGYADPDSPAGLLKATPEGELVKMRPNGQPVRRKCTVDCFDFSGHATRDSLVNYAVKLNPRQVVLVHGDPDAVEWMHHTLSAKMPDSTIVVPEPGRRYTFEP</sequence>
<keyword evidence="1" id="KW-0378">Hydrolase</keyword>
<dbReference type="InterPro" id="IPR050698">
    <property type="entry name" value="MBL"/>
</dbReference>
<evidence type="ECO:0000313" key="4">
    <source>
        <dbReference type="EMBL" id="PNC54659.1"/>
    </source>
</evidence>
<dbReference type="AlphaFoldDB" id="A0AAP8NK06"/>
<name>A0AAP8NK06_9BACT</name>
<dbReference type="Gene3D" id="3.60.15.10">
    <property type="entry name" value="Ribonuclease Z/Hydroxyacylglutathione hydrolase-like"/>
    <property type="match status" value="1"/>
</dbReference>
<dbReference type="InterPro" id="IPR001279">
    <property type="entry name" value="Metallo-B-lactamas"/>
</dbReference>
<dbReference type="InterPro" id="IPR036866">
    <property type="entry name" value="RibonucZ/Hydroxyglut_hydro"/>
</dbReference>
<dbReference type="GO" id="GO:0016787">
    <property type="term" value="F:hydrolase activity"/>
    <property type="evidence" value="ECO:0007669"/>
    <property type="project" value="UniProtKB-KW"/>
</dbReference>
<dbReference type="SMART" id="SM01027">
    <property type="entry name" value="Beta-Casp"/>
    <property type="match status" value="1"/>
</dbReference>
<feature type="domain" description="Metallo-beta-lactamase" evidence="2">
    <location>
        <begin position="14"/>
        <end position="226"/>
    </location>
</feature>
<dbReference type="RefSeq" id="WP_102735859.1">
    <property type="nucleotide sequence ID" value="NZ_CP010553.1"/>
</dbReference>
<proteinExistence type="predicted"/>
<evidence type="ECO:0000259" key="2">
    <source>
        <dbReference type="SMART" id="SM00849"/>
    </source>
</evidence>
<dbReference type="PANTHER" id="PTHR11203">
    <property type="entry name" value="CLEAVAGE AND POLYADENYLATION SPECIFICITY FACTOR FAMILY MEMBER"/>
    <property type="match status" value="1"/>
</dbReference>
<evidence type="ECO:0000259" key="3">
    <source>
        <dbReference type="SMART" id="SM01027"/>
    </source>
</evidence>
<feature type="domain" description="Beta-Casp" evidence="3">
    <location>
        <begin position="248"/>
        <end position="367"/>
    </location>
</feature>
<dbReference type="CDD" id="cd16295">
    <property type="entry name" value="TTHA0252-CPSF-like_MBL-fold"/>
    <property type="match status" value="1"/>
</dbReference>
<reference evidence="4 5" key="1">
    <citation type="journal article" date="2017" name="BMC Genomics">
        <title>Genome sequencing of 39 Akkermansia muciniphila isolates reveals its population structure, genomic and functional diverisity, and global distribution in mammalian gut microbiotas.</title>
        <authorList>
            <person name="Guo X."/>
            <person name="Li S."/>
            <person name="Zhang J."/>
            <person name="Wu F."/>
            <person name="Li X."/>
            <person name="Wu D."/>
            <person name="Zhang M."/>
            <person name="Ou Z."/>
            <person name="Jie Z."/>
            <person name="Yan Q."/>
            <person name="Li P."/>
            <person name="Yi J."/>
            <person name="Peng Y."/>
        </authorList>
    </citation>
    <scope>NUCLEOTIDE SEQUENCE [LARGE SCALE GENOMIC DNA]</scope>
    <source>
        <strain evidence="4 5">GP43</strain>
    </source>
</reference>
<dbReference type="InterPro" id="IPR022712">
    <property type="entry name" value="Beta_Casp"/>
</dbReference>
<dbReference type="InterPro" id="IPR011108">
    <property type="entry name" value="RMMBL"/>
</dbReference>
<dbReference type="Pfam" id="PF10996">
    <property type="entry name" value="Beta-Casp"/>
    <property type="match status" value="1"/>
</dbReference>
<dbReference type="Pfam" id="PF07521">
    <property type="entry name" value="RMMBL"/>
    <property type="match status" value="1"/>
</dbReference>
<evidence type="ECO:0000313" key="5">
    <source>
        <dbReference type="Proteomes" id="UP000235914"/>
    </source>
</evidence>
<organism evidence="4 5">
    <name type="scientific">Akkermansia muciniphila</name>
    <dbReference type="NCBI Taxonomy" id="239935"/>
    <lineage>
        <taxon>Bacteria</taxon>
        <taxon>Pseudomonadati</taxon>
        <taxon>Verrucomicrobiota</taxon>
        <taxon>Verrucomicrobiia</taxon>
        <taxon>Verrucomicrobiales</taxon>
        <taxon>Akkermansiaceae</taxon>
        <taxon>Akkermansia</taxon>
    </lineage>
</organism>
<evidence type="ECO:0000256" key="1">
    <source>
        <dbReference type="ARBA" id="ARBA00022801"/>
    </source>
</evidence>
<dbReference type="SUPFAM" id="SSF56281">
    <property type="entry name" value="Metallo-hydrolase/oxidoreductase"/>
    <property type="match status" value="1"/>
</dbReference>
<dbReference type="Pfam" id="PF00753">
    <property type="entry name" value="Lactamase_B"/>
    <property type="match status" value="1"/>
</dbReference>